<dbReference type="SMART" id="SM00428">
    <property type="entry name" value="H3"/>
    <property type="match status" value="1"/>
</dbReference>
<evidence type="ECO:0008006" key="5">
    <source>
        <dbReference type="Google" id="ProtNLM"/>
    </source>
</evidence>
<evidence type="ECO:0000256" key="2">
    <source>
        <dbReference type="SAM" id="MobiDB-lite"/>
    </source>
</evidence>
<feature type="region of interest" description="Disordered" evidence="2">
    <location>
        <begin position="1"/>
        <end position="49"/>
    </location>
</feature>
<dbReference type="GO" id="GO:0046982">
    <property type="term" value="F:protein heterodimerization activity"/>
    <property type="evidence" value="ECO:0007669"/>
    <property type="project" value="InterPro"/>
</dbReference>
<sequence length="141" mass="15094">MGRGGEGGGLRCRRPRRGTRSPHSGPPLRPRRPSPAAQVLTPVRTRGWGGAPSLWEKLRLSRKKAPKLLPEASLAGLVRGLSPLRGGLGVRGAALAALREGCEAQLLALLEEWGLCALHAKRAAPRAADIRLVRCLRVKRG</sequence>
<dbReference type="InterPro" id="IPR009072">
    <property type="entry name" value="Histone-fold"/>
</dbReference>
<name>A0A8C3J0B6_9CHAR</name>
<evidence type="ECO:0000256" key="1">
    <source>
        <dbReference type="ARBA" id="ARBA00010343"/>
    </source>
</evidence>
<dbReference type="GO" id="GO:0003677">
    <property type="term" value="F:DNA binding"/>
    <property type="evidence" value="ECO:0007669"/>
    <property type="project" value="InterPro"/>
</dbReference>
<dbReference type="Ensembl" id="ENSCPGT00000000127.1">
    <property type="protein sequence ID" value="ENSCPGP00000000110.1"/>
    <property type="gene ID" value="ENSCPGG00000000093.1"/>
</dbReference>
<reference evidence="3" key="1">
    <citation type="submission" date="2025-08" db="UniProtKB">
        <authorList>
            <consortium name="Ensembl"/>
        </authorList>
    </citation>
    <scope>IDENTIFICATION</scope>
</reference>
<proteinExistence type="inferred from homology"/>
<dbReference type="InterPro" id="IPR000164">
    <property type="entry name" value="Histone_H3/CENP-A"/>
</dbReference>
<comment type="similarity">
    <text evidence="1">Belongs to the histone H3 family.</text>
</comment>
<dbReference type="AlphaFoldDB" id="A0A8C3J0B6"/>
<reference evidence="3" key="2">
    <citation type="submission" date="2025-09" db="UniProtKB">
        <authorList>
            <consortium name="Ensembl"/>
        </authorList>
    </citation>
    <scope>IDENTIFICATION</scope>
</reference>
<evidence type="ECO:0000313" key="3">
    <source>
        <dbReference type="Ensembl" id="ENSCPGP00000000110.1"/>
    </source>
</evidence>
<protein>
    <recommendedName>
        <fullName evidence="5">Histone H3</fullName>
    </recommendedName>
</protein>
<keyword evidence="4" id="KW-1185">Reference proteome</keyword>
<evidence type="ECO:0000313" key="4">
    <source>
        <dbReference type="Proteomes" id="UP000694419"/>
    </source>
</evidence>
<dbReference type="SUPFAM" id="SSF47113">
    <property type="entry name" value="Histone-fold"/>
    <property type="match status" value="1"/>
</dbReference>
<dbReference type="GO" id="GO:0030527">
    <property type="term" value="F:structural constituent of chromatin"/>
    <property type="evidence" value="ECO:0007669"/>
    <property type="project" value="InterPro"/>
</dbReference>
<feature type="compositionally biased region" description="Basic residues" evidence="2">
    <location>
        <begin position="11"/>
        <end position="20"/>
    </location>
</feature>
<accession>A0A8C3J0B6</accession>
<dbReference type="GO" id="GO:0000786">
    <property type="term" value="C:nucleosome"/>
    <property type="evidence" value="ECO:0007669"/>
    <property type="project" value="InterPro"/>
</dbReference>
<dbReference type="Proteomes" id="UP000694419">
    <property type="component" value="Unplaced"/>
</dbReference>
<dbReference type="Gene3D" id="1.10.20.10">
    <property type="entry name" value="Histone, subunit A"/>
    <property type="match status" value="1"/>
</dbReference>
<organism evidence="3 4">
    <name type="scientific">Calidris pygmaea</name>
    <name type="common">Spoon-billed sandpiper</name>
    <dbReference type="NCBI Taxonomy" id="425635"/>
    <lineage>
        <taxon>Eukaryota</taxon>
        <taxon>Metazoa</taxon>
        <taxon>Chordata</taxon>
        <taxon>Craniata</taxon>
        <taxon>Vertebrata</taxon>
        <taxon>Euteleostomi</taxon>
        <taxon>Archelosauria</taxon>
        <taxon>Archosauria</taxon>
        <taxon>Dinosauria</taxon>
        <taxon>Saurischia</taxon>
        <taxon>Theropoda</taxon>
        <taxon>Coelurosauria</taxon>
        <taxon>Aves</taxon>
        <taxon>Neognathae</taxon>
        <taxon>Neoaves</taxon>
        <taxon>Charadriiformes</taxon>
        <taxon>Scolopacidae</taxon>
        <taxon>Calidris</taxon>
    </lineage>
</organism>
<feature type="compositionally biased region" description="Gly residues" evidence="2">
    <location>
        <begin position="1"/>
        <end position="10"/>
    </location>
</feature>